<dbReference type="InterPro" id="IPR029787">
    <property type="entry name" value="Nucleotide_cyclase"/>
</dbReference>
<dbReference type="EMBL" id="WBZB01000014">
    <property type="protein sequence ID" value="KAB3531102.1"/>
    <property type="molecule type" value="Genomic_DNA"/>
</dbReference>
<dbReference type="SUPFAM" id="SSF109604">
    <property type="entry name" value="HD-domain/PDEase-like"/>
    <property type="match status" value="1"/>
</dbReference>
<keyword evidence="7" id="KW-0418">Kinase</keyword>
<dbReference type="InterPro" id="IPR037522">
    <property type="entry name" value="HD_GYP_dom"/>
</dbReference>
<evidence type="ECO:0000256" key="8">
    <source>
        <dbReference type="ARBA" id="ARBA00022840"/>
    </source>
</evidence>
<dbReference type="Gene3D" id="1.10.3210.10">
    <property type="entry name" value="Hypothetical protein af1432"/>
    <property type="match status" value="1"/>
</dbReference>
<evidence type="ECO:0000256" key="12">
    <source>
        <dbReference type="SAM" id="Coils"/>
    </source>
</evidence>
<dbReference type="CDD" id="cd01949">
    <property type="entry name" value="GGDEF"/>
    <property type="match status" value="1"/>
</dbReference>
<dbReference type="InterPro" id="IPR043128">
    <property type="entry name" value="Rev_trsase/Diguanyl_cyclase"/>
</dbReference>
<dbReference type="GO" id="GO:0005886">
    <property type="term" value="C:plasma membrane"/>
    <property type="evidence" value="ECO:0007669"/>
    <property type="project" value="UniProtKB-SubCell"/>
</dbReference>
<keyword evidence="10" id="KW-0902">Two-component regulatory system</keyword>
<dbReference type="GO" id="GO:0005524">
    <property type="term" value="F:ATP binding"/>
    <property type="evidence" value="ECO:0007669"/>
    <property type="project" value="UniProtKB-KW"/>
</dbReference>
<dbReference type="InterPro" id="IPR029151">
    <property type="entry name" value="Sensor-like_sf"/>
</dbReference>
<keyword evidence="5 13" id="KW-0812">Transmembrane</keyword>
<dbReference type="SMART" id="SM00267">
    <property type="entry name" value="GGDEF"/>
    <property type="match status" value="1"/>
</dbReference>
<dbReference type="Pfam" id="PF13426">
    <property type="entry name" value="PAS_9"/>
    <property type="match status" value="1"/>
</dbReference>
<dbReference type="PROSITE" id="PS50885">
    <property type="entry name" value="HAMP"/>
    <property type="match status" value="1"/>
</dbReference>
<dbReference type="CDD" id="cd00077">
    <property type="entry name" value="HDc"/>
    <property type="match status" value="1"/>
</dbReference>
<keyword evidence="4" id="KW-0808">Transferase</keyword>
<dbReference type="OrthoDB" id="9804747at2"/>
<dbReference type="Gene3D" id="3.30.70.270">
    <property type="match status" value="1"/>
</dbReference>
<feature type="transmembrane region" description="Helical" evidence="13">
    <location>
        <begin position="291"/>
        <end position="313"/>
    </location>
</feature>
<dbReference type="AlphaFoldDB" id="A0A833M8I3"/>
<dbReference type="Pfam" id="PF00990">
    <property type="entry name" value="GGDEF"/>
    <property type="match status" value="1"/>
</dbReference>
<keyword evidence="6" id="KW-0547">Nucleotide-binding</keyword>
<evidence type="ECO:0000256" key="10">
    <source>
        <dbReference type="ARBA" id="ARBA00023012"/>
    </source>
</evidence>
<dbReference type="GO" id="GO:0000160">
    <property type="term" value="P:phosphorelay signal transduction system"/>
    <property type="evidence" value="ECO:0007669"/>
    <property type="project" value="UniProtKB-KW"/>
</dbReference>
<keyword evidence="20" id="KW-1185">Reference proteome</keyword>
<feature type="domain" description="GGDEF" evidence="16">
    <location>
        <begin position="556"/>
        <end position="686"/>
    </location>
</feature>
<evidence type="ECO:0000256" key="5">
    <source>
        <dbReference type="ARBA" id="ARBA00022692"/>
    </source>
</evidence>
<evidence type="ECO:0000256" key="1">
    <source>
        <dbReference type="ARBA" id="ARBA00004651"/>
    </source>
</evidence>
<evidence type="ECO:0000256" key="3">
    <source>
        <dbReference type="ARBA" id="ARBA00022553"/>
    </source>
</evidence>
<dbReference type="Pfam" id="PF02743">
    <property type="entry name" value="dCache_1"/>
    <property type="match status" value="1"/>
</dbReference>
<dbReference type="InterPro" id="IPR003660">
    <property type="entry name" value="HAMP_dom"/>
</dbReference>
<dbReference type="SUPFAM" id="SSF55785">
    <property type="entry name" value="PYP-like sensor domain (PAS domain)"/>
    <property type="match status" value="1"/>
</dbReference>
<dbReference type="PANTHER" id="PTHR45228:SF1">
    <property type="entry name" value="CYCLIC DI-GMP PHOSPHODIESTERASE TM_0186"/>
    <property type="match status" value="1"/>
</dbReference>
<evidence type="ECO:0000256" key="7">
    <source>
        <dbReference type="ARBA" id="ARBA00022777"/>
    </source>
</evidence>
<feature type="coiled-coil region" evidence="12">
    <location>
        <begin position="372"/>
        <end position="403"/>
    </location>
</feature>
<dbReference type="InterPro" id="IPR052020">
    <property type="entry name" value="Cyclic_di-GMP/3'3'-cGAMP_PDE"/>
</dbReference>
<keyword evidence="12" id="KW-0175">Coiled coil</keyword>
<evidence type="ECO:0000313" key="20">
    <source>
        <dbReference type="Proteomes" id="UP000465601"/>
    </source>
</evidence>
<dbReference type="NCBIfam" id="TIGR00254">
    <property type="entry name" value="GGDEF"/>
    <property type="match status" value="1"/>
</dbReference>
<gene>
    <name evidence="19" type="ORF">F8153_05560</name>
</gene>
<keyword evidence="3" id="KW-0597">Phosphoprotein</keyword>
<dbReference type="CDD" id="cd12912">
    <property type="entry name" value="PDC2_MCP_like"/>
    <property type="match status" value="1"/>
</dbReference>
<comment type="caution">
    <text evidence="19">The sequence shown here is derived from an EMBL/GenBank/DDBJ whole genome shotgun (WGS) entry which is preliminary data.</text>
</comment>
<feature type="domain" description="HD" evidence="17">
    <location>
        <begin position="699"/>
        <end position="821"/>
    </location>
</feature>
<feature type="domain" description="PAS" evidence="14">
    <location>
        <begin position="403"/>
        <end position="450"/>
    </location>
</feature>
<evidence type="ECO:0000259" key="18">
    <source>
        <dbReference type="PROSITE" id="PS51832"/>
    </source>
</evidence>
<dbReference type="InterPro" id="IPR035965">
    <property type="entry name" value="PAS-like_dom_sf"/>
</dbReference>
<dbReference type="InterPro" id="IPR000014">
    <property type="entry name" value="PAS"/>
</dbReference>
<keyword evidence="11 13" id="KW-0472">Membrane</keyword>
<dbReference type="Proteomes" id="UP000465601">
    <property type="component" value="Unassembled WGS sequence"/>
</dbReference>
<evidence type="ECO:0000313" key="19">
    <source>
        <dbReference type="EMBL" id="KAB3531102.1"/>
    </source>
</evidence>
<dbReference type="CDD" id="cd00130">
    <property type="entry name" value="PAS"/>
    <property type="match status" value="1"/>
</dbReference>
<name>A0A833M8I3_9FIRM</name>
<organism evidence="19 20">
    <name type="scientific">Alkaliphilus serpentinus</name>
    <dbReference type="NCBI Taxonomy" id="1482731"/>
    <lineage>
        <taxon>Bacteria</taxon>
        <taxon>Bacillati</taxon>
        <taxon>Bacillota</taxon>
        <taxon>Clostridia</taxon>
        <taxon>Peptostreptococcales</taxon>
        <taxon>Natronincolaceae</taxon>
        <taxon>Alkaliphilus</taxon>
    </lineage>
</organism>
<feature type="domain" description="HD-GYP" evidence="18">
    <location>
        <begin position="677"/>
        <end position="863"/>
    </location>
</feature>
<dbReference type="GO" id="GO:0016301">
    <property type="term" value="F:kinase activity"/>
    <property type="evidence" value="ECO:0007669"/>
    <property type="project" value="UniProtKB-KW"/>
</dbReference>
<evidence type="ECO:0000259" key="17">
    <source>
        <dbReference type="PROSITE" id="PS51831"/>
    </source>
</evidence>
<dbReference type="PROSITE" id="PS50887">
    <property type="entry name" value="GGDEF"/>
    <property type="match status" value="1"/>
</dbReference>
<dbReference type="SUPFAM" id="SSF103190">
    <property type="entry name" value="Sensory domain-like"/>
    <property type="match status" value="1"/>
</dbReference>
<dbReference type="InterPro" id="IPR006674">
    <property type="entry name" value="HD_domain"/>
</dbReference>
<dbReference type="InterPro" id="IPR003607">
    <property type="entry name" value="HD/PDEase_dom"/>
</dbReference>
<dbReference type="SMART" id="SM00471">
    <property type="entry name" value="HDc"/>
    <property type="match status" value="1"/>
</dbReference>
<dbReference type="NCBIfam" id="TIGR00229">
    <property type="entry name" value="sensory_box"/>
    <property type="match status" value="1"/>
</dbReference>
<dbReference type="Gene3D" id="3.30.450.20">
    <property type="entry name" value="PAS domain"/>
    <property type="match status" value="3"/>
</dbReference>
<comment type="subcellular location">
    <subcellularLocation>
        <location evidence="1">Cell membrane</location>
        <topology evidence="1">Multi-pass membrane protein</topology>
    </subcellularLocation>
</comment>
<evidence type="ECO:0000256" key="2">
    <source>
        <dbReference type="ARBA" id="ARBA00022475"/>
    </source>
</evidence>
<sequence>MDIFSNSERILVIKMRRMFKRFYGILILIIFMMSTLAYMQFRYVEGIIKDDIRVITNLSLRNLETEINHWINRKLNVIQEAGNFIEVGSPTNTEILSYLKGKLKEYNSFSSIYYGTKDNVMINASGWIPPAGFDLRERPWYMMAKGQKEVIITDVFLNASKDDLVSTIAKPVYNQKQELIGVVGGDISIKTVVAMVGEYKLGRNGESFLLNKNGELLAHSTLTDMNNLNISIPTDEYLPLIEKIIEGGTGFETTNKGTLEGYLTYTPIENTQWILASFTTVRDFYAASQQLTIGFILVAILSLLIFYVFLLFLKKSIIKPLITLENSVSNIDIEEDITYRIDILDNGRSEFRSLVDKINALLDKIEAYFFEIRNDKEELQMINEELEASLEQMIAAEEEIMRQKKYFEALFTNSSDGIVLLNQSHHIIDLNQRFTDIFGYKIDEIKGKELDSIIAKKEIFSEANGLTHNLLEGQVVSKESIRYRKNNEPIDVLIKGVPILYEGHVVGGYGIYTDISERKKSEREILYISYHDRLTGLYNRTYFEGELKKVEKEGFLPISIIMGDVNGLKMSNDAFGHDEGDRLLRCIAEILNSVCTNDAIPARIGGDEFAIILTNTDEKEGLLICNEIKKRCTEDSIGTLQLSLSLGLATMYSIEEDLEETYKLAENRMYDNKLLESKSTRSSIIASLLKSLEEKTHETEEHSSRMMELGLLLGKKLELNDSQLNELRLLAALHDIGKIAIPDHILDKEGPLTEEEWNIMRKHSEIGYRIASATPELANIAEAILHHHERWDGKGYPYSLEGDKIPLSARVIAVVDAYDAMTSDRPYRRAMESEAAILELSKGRGKQFDPLIVDMFLEVIKDQ</sequence>
<dbReference type="Pfam" id="PF13487">
    <property type="entry name" value="HD_5"/>
    <property type="match status" value="1"/>
</dbReference>
<dbReference type="PANTHER" id="PTHR45228">
    <property type="entry name" value="CYCLIC DI-GMP PHOSPHODIESTERASE TM_0186-RELATED"/>
    <property type="match status" value="1"/>
</dbReference>
<proteinExistence type="predicted"/>
<feature type="domain" description="HAMP" evidence="15">
    <location>
        <begin position="315"/>
        <end position="370"/>
    </location>
</feature>
<evidence type="ECO:0000256" key="6">
    <source>
        <dbReference type="ARBA" id="ARBA00022741"/>
    </source>
</evidence>
<evidence type="ECO:0000259" key="15">
    <source>
        <dbReference type="PROSITE" id="PS50885"/>
    </source>
</evidence>
<keyword evidence="2" id="KW-1003">Cell membrane</keyword>
<dbReference type="InterPro" id="IPR033479">
    <property type="entry name" value="dCache_1"/>
</dbReference>
<dbReference type="PROSITE" id="PS51831">
    <property type="entry name" value="HD"/>
    <property type="match status" value="1"/>
</dbReference>
<evidence type="ECO:0000259" key="16">
    <source>
        <dbReference type="PROSITE" id="PS50887"/>
    </source>
</evidence>
<keyword evidence="8" id="KW-0067">ATP-binding</keyword>
<protein>
    <submittedName>
        <fullName evidence="19">Diguanylate cyclase</fullName>
    </submittedName>
</protein>
<evidence type="ECO:0000256" key="13">
    <source>
        <dbReference type="SAM" id="Phobius"/>
    </source>
</evidence>
<accession>A0A833M8I3</accession>
<evidence type="ECO:0000259" key="14">
    <source>
        <dbReference type="PROSITE" id="PS50112"/>
    </source>
</evidence>
<reference evidence="19 20" key="1">
    <citation type="submission" date="2019-10" db="EMBL/GenBank/DDBJ databases">
        <title>Alkaliphilus serpentinus sp. nov. and Alkaliphilus pronyensis sp. nov., two novel anaerobic alkaliphilic species isolated from the serpentinized-hosted hydrothermal field of the Prony Bay (New Caledonia).</title>
        <authorList>
            <person name="Postec A."/>
        </authorList>
    </citation>
    <scope>NUCLEOTIDE SEQUENCE [LARGE SCALE GENOMIC DNA]</scope>
    <source>
        <strain evidence="19 20">LacT</strain>
    </source>
</reference>
<evidence type="ECO:0000256" key="11">
    <source>
        <dbReference type="ARBA" id="ARBA00023136"/>
    </source>
</evidence>
<keyword evidence="9 13" id="KW-1133">Transmembrane helix</keyword>
<evidence type="ECO:0000256" key="9">
    <source>
        <dbReference type="ARBA" id="ARBA00022989"/>
    </source>
</evidence>
<dbReference type="SMART" id="SM00091">
    <property type="entry name" value="PAS"/>
    <property type="match status" value="1"/>
</dbReference>
<evidence type="ECO:0000256" key="4">
    <source>
        <dbReference type="ARBA" id="ARBA00022679"/>
    </source>
</evidence>
<dbReference type="PROSITE" id="PS51832">
    <property type="entry name" value="HD_GYP"/>
    <property type="match status" value="1"/>
</dbReference>
<dbReference type="SUPFAM" id="SSF55073">
    <property type="entry name" value="Nucleotide cyclase"/>
    <property type="match status" value="1"/>
</dbReference>
<feature type="transmembrane region" description="Helical" evidence="13">
    <location>
        <begin position="21"/>
        <end position="41"/>
    </location>
</feature>
<dbReference type="InterPro" id="IPR000160">
    <property type="entry name" value="GGDEF_dom"/>
</dbReference>
<dbReference type="PROSITE" id="PS50112">
    <property type="entry name" value="PAS"/>
    <property type="match status" value="1"/>
</dbReference>
<dbReference type="CDD" id="cd12913">
    <property type="entry name" value="PDC1_MCP_like"/>
    <property type="match status" value="1"/>
</dbReference>